<dbReference type="InterPro" id="IPR050365">
    <property type="entry name" value="TIM50"/>
</dbReference>
<comment type="function">
    <text evidence="3">Probable phosphatase.</text>
</comment>
<dbReference type="GO" id="GO:0004721">
    <property type="term" value="F:phosphoprotein phosphatase activity"/>
    <property type="evidence" value="ECO:0007669"/>
    <property type="project" value="UniProtKB-KW"/>
</dbReference>
<dbReference type="PROSITE" id="PS50969">
    <property type="entry name" value="FCP1"/>
    <property type="match status" value="1"/>
</dbReference>
<keyword evidence="2" id="KW-0904">Protein phosphatase</keyword>
<feature type="region of interest" description="Disordered" evidence="5">
    <location>
        <begin position="1"/>
        <end position="118"/>
    </location>
</feature>
<evidence type="ECO:0000256" key="2">
    <source>
        <dbReference type="ARBA" id="ARBA00022912"/>
    </source>
</evidence>
<feature type="compositionally biased region" description="Polar residues" evidence="5">
    <location>
        <begin position="79"/>
        <end position="99"/>
    </location>
</feature>
<sequence length="439" mass="48373">MAPVVKRKSNTASGVEQTESPAEVTPRKAARVSPDASENTELSTPPATRPLFANKEAAGPSDLITSSTRKPSRDAGNKKPSSAQVLPATTASFVTTPSADGTEDEMVPSEAAEEAGLTDATPRRIKLLGNLFSPVFTLWSRGNGEQSESIPEGDEACEVNEGQELQVFGYAEEPSPDVGDPSAPETKTASPKAEDTDAAACALAESAQIEATEAEEEEDYEEDDFDPYLFIKKLPPLEQCVEYPRKLLLPAKTRRAPRITLVLDLDETLVHSTLEDYSQADFNFPVHFNNQEHMVNVRRRPGLETFMKSVAEKFEVVVFTASQRIYAEQLLNILDPGRILIRHRIFRESCVYVEGNYLKDLSVLGRDLRHVIIVDNSPQAFGFQLDNGIPIESWFDDPFDGELLEMLPFLQNLADADDVRPAIASAYKLREKVSQAGTR</sequence>
<evidence type="ECO:0000313" key="8">
    <source>
        <dbReference type="Proteomes" id="UP001190700"/>
    </source>
</evidence>
<dbReference type="GO" id="GO:0005634">
    <property type="term" value="C:nucleus"/>
    <property type="evidence" value="ECO:0007669"/>
    <property type="project" value="UniProtKB-ARBA"/>
</dbReference>
<name>A0AAE0C771_9CHLO</name>
<dbReference type="CDD" id="cd07521">
    <property type="entry name" value="HAD_FCP1-like"/>
    <property type="match status" value="1"/>
</dbReference>
<organism evidence="7 8">
    <name type="scientific">Cymbomonas tetramitiformis</name>
    <dbReference type="NCBI Taxonomy" id="36881"/>
    <lineage>
        <taxon>Eukaryota</taxon>
        <taxon>Viridiplantae</taxon>
        <taxon>Chlorophyta</taxon>
        <taxon>Pyramimonadophyceae</taxon>
        <taxon>Pyramimonadales</taxon>
        <taxon>Pyramimonadaceae</taxon>
        <taxon>Cymbomonas</taxon>
    </lineage>
</organism>
<evidence type="ECO:0000256" key="5">
    <source>
        <dbReference type="SAM" id="MobiDB-lite"/>
    </source>
</evidence>
<feature type="compositionally biased region" description="Polar residues" evidence="5">
    <location>
        <begin position="10"/>
        <end position="20"/>
    </location>
</feature>
<accession>A0AAE0C771</accession>
<feature type="region of interest" description="Disordered" evidence="5">
    <location>
        <begin position="171"/>
        <end position="199"/>
    </location>
</feature>
<proteinExistence type="inferred from homology"/>
<dbReference type="Proteomes" id="UP001190700">
    <property type="component" value="Unassembled WGS sequence"/>
</dbReference>
<dbReference type="InterPro" id="IPR011948">
    <property type="entry name" value="Dullard_phosphatase"/>
</dbReference>
<evidence type="ECO:0000313" key="7">
    <source>
        <dbReference type="EMBL" id="KAK3248592.1"/>
    </source>
</evidence>
<comment type="caution">
    <text evidence="7">The sequence shown here is derived from an EMBL/GenBank/DDBJ whole genome shotgun (WGS) entry which is preliminary data.</text>
</comment>
<dbReference type="FunFam" id="3.40.50.1000:FF:000015">
    <property type="entry name" value="CTD small phosphatase-like protein 2"/>
    <property type="match status" value="1"/>
</dbReference>
<dbReference type="SUPFAM" id="SSF56784">
    <property type="entry name" value="HAD-like"/>
    <property type="match status" value="1"/>
</dbReference>
<dbReference type="InterPro" id="IPR036412">
    <property type="entry name" value="HAD-like_sf"/>
</dbReference>
<dbReference type="InterPro" id="IPR004274">
    <property type="entry name" value="FCP1_dom"/>
</dbReference>
<dbReference type="SMART" id="SM00577">
    <property type="entry name" value="CPDc"/>
    <property type="match status" value="1"/>
</dbReference>
<dbReference type="Pfam" id="PF03031">
    <property type="entry name" value="NIF"/>
    <property type="match status" value="1"/>
</dbReference>
<gene>
    <name evidence="7" type="ORF">CYMTET_41950</name>
</gene>
<dbReference type="InterPro" id="IPR023214">
    <property type="entry name" value="HAD_sf"/>
</dbReference>
<feature type="domain" description="FCP1 homology" evidence="6">
    <location>
        <begin position="254"/>
        <end position="413"/>
    </location>
</feature>
<evidence type="ECO:0000259" key="6">
    <source>
        <dbReference type="PROSITE" id="PS50969"/>
    </source>
</evidence>
<comment type="similarity">
    <text evidence="4">Belongs to the CTDSPL2 family.</text>
</comment>
<dbReference type="NCBIfam" id="TIGR02251">
    <property type="entry name" value="HIF-SF_euk"/>
    <property type="match status" value="1"/>
</dbReference>
<reference evidence="7 8" key="1">
    <citation type="journal article" date="2015" name="Genome Biol. Evol.">
        <title>Comparative Genomics of a Bacterivorous Green Alga Reveals Evolutionary Causalities and Consequences of Phago-Mixotrophic Mode of Nutrition.</title>
        <authorList>
            <person name="Burns J.A."/>
            <person name="Paasch A."/>
            <person name="Narechania A."/>
            <person name="Kim E."/>
        </authorList>
    </citation>
    <scope>NUCLEOTIDE SEQUENCE [LARGE SCALE GENOMIC DNA]</scope>
    <source>
        <strain evidence="7 8">PLY_AMNH</strain>
    </source>
</reference>
<evidence type="ECO:0000256" key="4">
    <source>
        <dbReference type="ARBA" id="ARBA00038355"/>
    </source>
</evidence>
<dbReference type="Gene3D" id="3.40.50.1000">
    <property type="entry name" value="HAD superfamily/HAD-like"/>
    <property type="match status" value="1"/>
</dbReference>
<keyword evidence="8" id="KW-1185">Reference proteome</keyword>
<evidence type="ECO:0000256" key="3">
    <source>
        <dbReference type="ARBA" id="ARBA00037324"/>
    </source>
</evidence>
<keyword evidence="1" id="KW-0378">Hydrolase</keyword>
<protein>
    <recommendedName>
        <fullName evidence="6">FCP1 homology domain-containing protein</fullName>
    </recommendedName>
</protein>
<evidence type="ECO:0000256" key="1">
    <source>
        <dbReference type="ARBA" id="ARBA00022801"/>
    </source>
</evidence>
<dbReference type="PANTHER" id="PTHR12210">
    <property type="entry name" value="DULLARD PROTEIN PHOSPHATASE"/>
    <property type="match status" value="1"/>
</dbReference>
<dbReference type="EMBL" id="LGRX02027942">
    <property type="protein sequence ID" value="KAK3248592.1"/>
    <property type="molecule type" value="Genomic_DNA"/>
</dbReference>
<feature type="compositionally biased region" description="Acidic residues" evidence="5">
    <location>
        <begin position="101"/>
        <end position="113"/>
    </location>
</feature>
<feature type="compositionally biased region" description="Polar residues" evidence="5">
    <location>
        <begin position="36"/>
        <end position="46"/>
    </location>
</feature>
<dbReference type="AlphaFoldDB" id="A0AAE0C771"/>